<proteinExistence type="predicted"/>
<comment type="caution">
    <text evidence="1">The sequence shown here is derived from an EMBL/GenBank/DDBJ whole genome shotgun (WGS) entry which is preliminary data.</text>
</comment>
<accession>A0A0F9T9E5</accession>
<dbReference type="EMBL" id="LAZR01000303">
    <property type="protein sequence ID" value="KKN75789.1"/>
    <property type="molecule type" value="Genomic_DNA"/>
</dbReference>
<dbReference type="AlphaFoldDB" id="A0A0F9T9E5"/>
<name>A0A0F9T9E5_9ZZZZ</name>
<protein>
    <submittedName>
        <fullName evidence="1">Uncharacterized protein</fullName>
    </submittedName>
</protein>
<sequence length="64" mass="7381">MITTDLNTGRVTFFLSQERQLEMSASEYEHFESLIKNPPHIQPIRPCTAYSVRVVNGLELNTKE</sequence>
<organism evidence="1">
    <name type="scientific">marine sediment metagenome</name>
    <dbReference type="NCBI Taxonomy" id="412755"/>
    <lineage>
        <taxon>unclassified sequences</taxon>
        <taxon>metagenomes</taxon>
        <taxon>ecological metagenomes</taxon>
    </lineage>
</organism>
<reference evidence="1" key="1">
    <citation type="journal article" date="2015" name="Nature">
        <title>Complex archaea that bridge the gap between prokaryotes and eukaryotes.</title>
        <authorList>
            <person name="Spang A."/>
            <person name="Saw J.H."/>
            <person name="Jorgensen S.L."/>
            <person name="Zaremba-Niedzwiedzka K."/>
            <person name="Martijn J."/>
            <person name="Lind A.E."/>
            <person name="van Eijk R."/>
            <person name="Schleper C."/>
            <person name="Guy L."/>
            <person name="Ettema T.J."/>
        </authorList>
    </citation>
    <scope>NUCLEOTIDE SEQUENCE</scope>
</reference>
<gene>
    <name evidence="1" type="ORF">LCGC14_0376650</name>
</gene>
<evidence type="ECO:0000313" key="1">
    <source>
        <dbReference type="EMBL" id="KKN75789.1"/>
    </source>
</evidence>